<evidence type="ECO:0000313" key="1">
    <source>
        <dbReference type="EMBL" id="SPU38576.1"/>
    </source>
</evidence>
<accession>A0A2X1BVB2</accession>
<dbReference type="EMBL" id="UAQE01000004">
    <property type="protein sequence ID" value="SPU38576.1"/>
    <property type="molecule type" value="Genomic_DNA"/>
</dbReference>
<organism evidence="1 2">
    <name type="scientific">Lysinibacillus capsici</name>
    <dbReference type="NCBI Taxonomy" id="2115968"/>
    <lineage>
        <taxon>Bacteria</taxon>
        <taxon>Bacillati</taxon>
        <taxon>Bacillota</taxon>
        <taxon>Bacilli</taxon>
        <taxon>Bacillales</taxon>
        <taxon>Bacillaceae</taxon>
        <taxon>Lysinibacillus</taxon>
    </lineage>
</organism>
<dbReference type="Proteomes" id="UP000251431">
    <property type="component" value="Unassembled WGS sequence"/>
</dbReference>
<evidence type="ECO:0000313" key="2">
    <source>
        <dbReference type="Proteomes" id="UP000251431"/>
    </source>
</evidence>
<evidence type="ECO:0008006" key="3">
    <source>
        <dbReference type="Google" id="ProtNLM"/>
    </source>
</evidence>
<protein>
    <recommendedName>
        <fullName evidence="3">DUF4259 domain-containing protein</fullName>
    </recommendedName>
</protein>
<sequence length="155" mass="18184">MGAWGYKALESDEGLDVVAFLREYMEQHKESNQLTLSEIVQAMKQQGFFGKTLEDIDFFYDMSALALAELYSQYLNTGTIYGQESKDRQIQWVVDESSLTFILRYLQDIRDEVPDQHGSREIVELWQESKSWPEWQSNLDYLIQTVEQAINRLPQ</sequence>
<gene>
    <name evidence="1" type="ORF">NCTC7582_04539</name>
</gene>
<dbReference type="RefSeq" id="WP_112118463.1">
    <property type="nucleotide sequence ID" value="NZ_JAXOWA010000001.1"/>
</dbReference>
<dbReference type="Pfam" id="PF14078">
    <property type="entry name" value="DUF4259"/>
    <property type="match status" value="1"/>
</dbReference>
<dbReference type="InterPro" id="IPR025355">
    <property type="entry name" value="DUF4259"/>
</dbReference>
<reference evidence="1 2" key="1">
    <citation type="submission" date="2018-06" db="EMBL/GenBank/DDBJ databases">
        <authorList>
            <consortium name="Pathogen Informatics"/>
            <person name="Doyle S."/>
        </authorList>
    </citation>
    <scope>NUCLEOTIDE SEQUENCE [LARGE SCALE GENOMIC DNA]</scope>
    <source>
        <strain evidence="1 2">NCTC7582</strain>
    </source>
</reference>
<dbReference type="AlphaFoldDB" id="A0A2X1BVB2"/>
<proteinExistence type="predicted"/>
<name>A0A2X1BVB2_9BACI</name>